<name>A0ABV3DI43_9ACTN</name>
<dbReference type="Proteomes" id="UP001551482">
    <property type="component" value="Unassembled WGS sequence"/>
</dbReference>
<reference evidence="2 3" key="1">
    <citation type="submission" date="2024-06" db="EMBL/GenBank/DDBJ databases">
        <title>The Natural Products Discovery Center: Release of the First 8490 Sequenced Strains for Exploring Actinobacteria Biosynthetic Diversity.</title>
        <authorList>
            <person name="Kalkreuter E."/>
            <person name="Kautsar S.A."/>
            <person name="Yang D."/>
            <person name="Bader C.D."/>
            <person name="Teijaro C.N."/>
            <person name="Fluegel L."/>
            <person name="Davis C.M."/>
            <person name="Simpson J.R."/>
            <person name="Lauterbach L."/>
            <person name="Steele A.D."/>
            <person name="Gui C."/>
            <person name="Meng S."/>
            <person name="Li G."/>
            <person name="Viehrig K."/>
            <person name="Ye F."/>
            <person name="Su P."/>
            <person name="Kiefer A.F."/>
            <person name="Nichols A."/>
            <person name="Cepeda A.J."/>
            <person name="Yan W."/>
            <person name="Fan B."/>
            <person name="Jiang Y."/>
            <person name="Adhikari A."/>
            <person name="Zheng C.-J."/>
            <person name="Schuster L."/>
            <person name="Cowan T.M."/>
            <person name="Smanski M.J."/>
            <person name="Chevrette M.G."/>
            <person name="De Carvalho L.P.S."/>
            <person name="Shen B."/>
        </authorList>
    </citation>
    <scope>NUCLEOTIDE SEQUENCE [LARGE SCALE GENOMIC DNA]</scope>
    <source>
        <strain evidence="2 3">NPDC048946</strain>
    </source>
</reference>
<evidence type="ECO:0000313" key="2">
    <source>
        <dbReference type="EMBL" id="MEU8135422.1"/>
    </source>
</evidence>
<evidence type="ECO:0000313" key="3">
    <source>
        <dbReference type="Proteomes" id="UP001551482"/>
    </source>
</evidence>
<feature type="region of interest" description="Disordered" evidence="1">
    <location>
        <begin position="138"/>
        <end position="157"/>
    </location>
</feature>
<dbReference type="EMBL" id="JBEZFP010000042">
    <property type="protein sequence ID" value="MEU8135422.1"/>
    <property type="molecule type" value="Genomic_DNA"/>
</dbReference>
<sequence length="255" mass="26719">MSDPANPASTRMPPAPRTPPEPPASAVPAPIVPDAVADGGIGAAVVADPRGTVDVLVPYVTERQPGDFVRLFWGASARPVAEALVEDDGDLLVPVPCKAVVEAGEGELTVFYDLRAASTQEWVRSAETYVRVKFSVPGEPPPVSDEPELNSELPGPHVSSGIGGGWRAVGEGVEVRIEPYVNMAGGDTITLAWGSRELTGTLGPDEVGRAMVFRVDDETIAEAGYGGIPVRYSIRDLAGNWSLWSTPTVVAVDAP</sequence>
<feature type="region of interest" description="Disordered" evidence="1">
    <location>
        <begin position="1"/>
        <end position="31"/>
    </location>
</feature>
<organism evidence="2 3">
    <name type="scientific">Streptodolium elevatio</name>
    <dbReference type="NCBI Taxonomy" id="3157996"/>
    <lineage>
        <taxon>Bacteria</taxon>
        <taxon>Bacillati</taxon>
        <taxon>Actinomycetota</taxon>
        <taxon>Actinomycetes</taxon>
        <taxon>Kitasatosporales</taxon>
        <taxon>Streptomycetaceae</taxon>
        <taxon>Streptodolium</taxon>
    </lineage>
</organism>
<protein>
    <submittedName>
        <fullName evidence="2">Uncharacterized protein</fullName>
    </submittedName>
</protein>
<gene>
    <name evidence="2" type="ORF">AB0C36_18095</name>
</gene>
<dbReference type="RefSeq" id="WP_358355151.1">
    <property type="nucleotide sequence ID" value="NZ_JBEZFP010000042.1"/>
</dbReference>
<comment type="caution">
    <text evidence="2">The sequence shown here is derived from an EMBL/GenBank/DDBJ whole genome shotgun (WGS) entry which is preliminary data.</text>
</comment>
<evidence type="ECO:0000256" key="1">
    <source>
        <dbReference type="SAM" id="MobiDB-lite"/>
    </source>
</evidence>
<proteinExistence type="predicted"/>
<keyword evidence="3" id="KW-1185">Reference proteome</keyword>
<accession>A0ABV3DI43</accession>
<feature type="compositionally biased region" description="Pro residues" evidence="1">
    <location>
        <begin position="13"/>
        <end position="25"/>
    </location>
</feature>